<organism evidence="9 10">
    <name type="scientific">Piscinibacter koreensis</name>
    <dbReference type="NCBI Taxonomy" id="2742824"/>
    <lineage>
        <taxon>Bacteria</taxon>
        <taxon>Pseudomonadati</taxon>
        <taxon>Pseudomonadota</taxon>
        <taxon>Betaproteobacteria</taxon>
        <taxon>Burkholderiales</taxon>
        <taxon>Sphaerotilaceae</taxon>
        <taxon>Piscinibacter</taxon>
    </lineage>
</organism>
<dbReference type="SUPFAM" id="SSF46626">
    <property type="entry name" value="Cytochrome c"/>
    <property type="match status" value="1"/>
</dbReference>
<gene>
    <name evidence="9" type="ORF">HQN59_22140</name>
</gene>
<keyword evidence="10" id="KW-1185">Reference proteome</keyword>
<keyword evidence="2 6" id="KW-0349">Heme</keyword>
<dbReference type="EMBL" id="JABWMJ010000013">
    <property type="protein sequence ID" value="NUZ08454.1"/>
    <property type="molecule type" value="Genomic_DNA"/>
</dbReference>
<reference evidence="9 10" key="1">
    <citation type="submission" date="2020-06" db="EMBL/GenBank/DDBJ databases">
        <title>Schlegella sp. ID0723 isolated from air conditioner.</title>
        <authorList>
            <person name="Kim D.Y."/>
            <person name="Kim D.-U."/>
        </authorList>
    </citation>
    <scope>NUCLEOTIDE SEQUENCE [LARGE SCALE GENOMIC DNA]</scope>
    <source>
        <strain evidence="9 10">ID0723</strain>
    </source>
</reference>
<keyword evidence="1" id="KW-0813">Transport</keyword>
<dbReference type="InterPro" id="IPR002327">
    <property type="entry name" value="Cyt_c_1A/1B"/>
</dbReference>
<dbReference type="PANTHER" id="PTHR11961">
    <property type="entry name" value="CYTOCHROME C"/>
    <property type="match status" value="1"/>
</dbReference>
<protein>
    <submittedName>
        <fullName evidence="9">C-type cytochrome</fullName>
    </submittedName>
</protein>
<dbReference type="PROSITE" id="PS51007">
    <property type="entry name" value="CYTC"/>
    <property type="match status" value="1"/>
</dbReference>
<dbReference type="GO" id="GO:0046872">
    <property type="term" value="F:metal ion binding"/>
    <property type="evidence" value="ECO:0007669"/>
    <property type="project" value="UniProtKB-KW"/>
</dbReference>
<feature type="signal peptide" evidence="7">
    <location>
        <begin position="1"/>
        <end position="22"/>
    </location>
</feature>
<dbReference type="InterPro" id="IPR009056">
    <property type="entry name" value="Cyt_c-like_dom"/>
</dbReference>
<evidence type="ECO:0000313" key="10">
    <source>
        <dbReference type="Proteomes" id="UP000529637"/>
    </source>
</evidence>
<dbReference type="RefSeq" id="WP_176071287.1">
    <property type="nucleotide sequence ID" value="NZ_JABWMJ010000013.1"/>
</dbReference>
<dbReference type="Pfam" id="PF00034">
    <property type="entry name" value="Cytochrom_C"/>
    <property type="match status" value="1"/>
</dbReference>
<evidence type="ECO:0000256" key="1">
    <source>
        <dbReference type="ARBA" id="ARBA00022448"/>
    </source>
</evidence>
<keyword evidence="7" id="KW-0732">Signal</keyword>
<dbReference type="GO" id="GO:0020037">
    <property type="term" value="F:heme binding"/>
    <property type="evidence" value="ECO:0007669"/>
    <property type="project" value="InterPro"/>
</dbReference>
<evidence type="ECO:0000256" key="2">
    <source>
        <dbReference type="ARBA" id="ARBA00022617"/>
    </source>
</evidence>
<evidence type="ECO:0000256" key="4">
    <source>
        <dbReference type="ARBA" id="ARBA00022982"/>
    </source>
</evidence>
<proteinExistence type="predicted"/>
<keyword evidence="5 6" id="KW-0408">Iron</keyword>
<evidence type="ECO:0000313" key="9">
    <source>
        <dbReference type="EMBL" id="NUZ08454.1"/>
    </source>
</evidence>
<sequence length="232" mass="24663">MKHLFVLVSTFGLSISHSAVWAAGDAARGAAFFQQCAACHSTTAGEHLTGPSLANVWERKAGTVADFHRYSDALKRATFVWNAKTLDKWLTDPEAFIPGTSMTFPGLRDSNARQDVIAYIKAISEGKAPTLAQRGGGMMMNMQSAHADLKAAPADGQVTAIKHCADTYTVSTADGKNNKVWEFNLRFKTDSSRLGPTPGKPVIVGAGMQGDRASVVFAGPGEISGFVEQACP</sequence>
<evidence type="ECO:0000256" key="5">
    <source>
        <dbReference type="ARBA" id="ARBA00023004"/>
    </source>
</evidence>
<evidence type="ECO:0000256" key="6">
    <source>
        <dbReference type="PROSITE-ProRule" id="PRU00433"/>
    </source>
</evidence>
<evidence type="ECO:0000259" key="8">
    <source>
        <dbReference type="PROSITE" id="PS51007"/>
    </source>
</evidence>
<keyword evidence="4" id="KW-0249">Electron transport</keyword>
<feature type="domain" description="Cytochrome c" evidence="8">
    <location>
        <begin position="24"/>
        <end position="124"/>
    </location>
</feature>
<dbReference type="InterPro" id="IPR036909">
    <property type="entry name" value="Cyt_c-like_dom_sf"/>
</dbReference>
<keyword evidence="3 6" id="KW-0479">Metal-binding</keyword>
<evidence type="ECO:0000256" key="7">
    <source>
        <dbReference type="SAM" id="SignalP"/>
    </source>
</evidence>
<comment type="caution">
    <text evidence="9">The sequence shown here is derived from an EMBL/GenBank/DDBJ whole genome shotgun (WGS) entry which is preliminary data.</text>
</comment>
<dbReference type="Gene3D" id="1.10.760.10">
    <property type="entry name" value="Cytochrome c-like domain"/>
    <property type="match status" value="1"/>
</dbReference>
<feature type="chain" id="PRO_5030896109" evidence="7">
    <location>
        <begin position="23"/>
        <end position="232"/>
    </location>
</feature>
<accession>A0A7Y6NSE8</accession>
<dbReference type="Proteomes" id="UP000529637">
    <property type="component" value="Unassembled WGS sequence"/>
</dbReference>
<dbReference type="PRINTS" id="PR00604">
    <property type="entry name" value="CYTCHRMECIAB"/>
</dbReference>
<name>A0A7Y6NSE8_9BURK</name>
<evidence type="ECO:0000256" key="3">
    <source>
        <dbReference type="ARBA" id="ARBA00022723"/>
    </source>
</evidence>
<dbReference type="GO" id="GO:0009055">
    <property type="term" value="F:electron transfer activity"/>
    <property type="evidence" value="ECO:0007669"/>
    <property type="project" value="InterPro"/>
</dbReference>
<dbReference type="AlphaFoldDB" id="A0A7Y6NSE8"/>